<accession>A0A347WJX9</accession>
<dbReference type="CDD" id="cd06232">
    <property type="entry name" value="M14-like"/>
    <property type="match status" value="1"/>
</dbReference>
<feature type="domain" description="Peptidase M14" evidence="1">
    <location>
        <begin position="715"/>
        <end position="822"/>
    </location>
</feature>
<reference evidence="2 3" key="1">
    <citation type="submission" date="2017-09" db="EMBL/GenBank/DDBJ databases">
        <title>Complete genome sequence of Oxytococcus suis strain ZY16052.</title>
        <authorList>
            <person name="Li F."/>
        </authorList>
    </citation>
    <scope>NUCLEOTIDE SEQUENCE [LARGE SCALE GENOMIC DNA]</scope>
    <source>
        <strain evidence="2 3">ZY16052</strain>
    </source>
</reference>
<proteinExistence type="predicted"/>
<evidence type="ECO:0000313" key="2">
    <source>
        <dbReference type="EMBL" id="AXY25386.1"/>
    </source>
</evidence>
<dbReference type="Pfam" id="PF00246">
    <property type="entry name" value="Peptidase_M14"/>
    <property type="match status" value="1"/>
</dbReference>
<protein>
    <recommendedName>
        <fullName evidence="1">Peptidase M14 domain-containing protein</fullName>
    </recommendedName>
</protein>
<dbReference type="KEGG" id="abae:CL176_04870"/>
<evidence type="ECO:0000259" key="1">
    <source>
        <dbReference type="Pfam" id="PF00246"/>
    </source>
</evidence>
<gene>
    <name evidence="2" type="ORF">CL176_04870</name>
</gene>
<dbReference type="EMBL" id="CP023434">
    <property type="protein sequence ID" value="AXY25386.1"/>
    <property type="molecule type" value="Genomic_DNA"/>
</dbReference>
<dbReference type="AlphaFoldDB" id="A0A347WJX9"/>
<dbReference type="OrthoDB" id="7956186at2"/>
<dbReference type="SUPFAM" id="SSF53187">
    <property type="entry name" value="Zn-dependent exopeptidases"/>
    <property type="match status" value="1"/>
</dbReference>
<dbReference type="GO" id="GO:0006508">
    <property type="term" value="P:proteolysis"/>
    <property type="evidence" value="ECO:0007669"/>
    <property type="project" value="InterPro"/>
</dbReference>
<keyword evidence="3" id="KW-1185">Reference proteome</keyword>
<dbReference type="Proteomes" id="UP000263232">
    <property type="component" value="Chromosome"/>
</dbReference>
<organism evidence="2 3">
    <name type="scientific">Suicoccus acidiformans</name>
    <dbReference type="NCBI Taxonomy" id="2036206"/>
    <lineage>
        <taxon>Bacteria</taxon>
        <taxon>Bacillati</taxon>
        <taxon>Bacillota</taxon>
        <taxon>Bacilli</taxon>
        <taxon>Lactobacillales</taxon>
        <taxon>Aerococcaceae</taxon>
        <taxon>Suicoccus</taxon>
    </lineage>
</organism>
<evidence type="ECO:0000313" key="3">
    <source>
        <dbReference type="Proteomes" id="UP000263232"/>
    </source>
</evidence>
<name>A0A347WJX9_9LACT</name>
<dbReference type="RefSeq" id="WP_118990298.1">
    <property type="nucleotide sequence ID" value="NZ_CP023434.1"/>
</dbReference>
<dbReference type="InterPro" id="IPR000834">
    <property type="entry name" value="Peptidase_M14"/>
</dbReference>
<dbReference type="Gene3D" id="3.40.630.10">
    <property type="entry name" value="Zn peptidases"/>
    <property type="match status" value="1"/>
</dbReference>
<dbReference type="GO" id="GO:0004181">
    <property type="term" value="F:metallocarboxypeptidase activity"/>
    <property type="evidence" value="ECO:0007669"/>
    <property type="project" value="InterPro"/>
</dbReference>
<dbReference type="GO" id="GO:0008270">
    <property type="term" value="F:zinc ion binding"/>
    <property type="evidence" value="ECO:0007669"/>
    <property type="project" value="InterPro"/>
</dbReference>
<sequence>MTTIPNLKIIEEEITQAFVLGFNSEQMHFPITTLEALQSQTYPQVLQESVVNHAAKAGIIVPNPTWDLSYLFDLGSGSWLADQDKDGLADSLYLQIDASTIQTSHQLTAANNLACRMGMEVTSFQGEVIYRGQAEITPIRFRGDLATGIYLRDDALEIGGQGEALVQFISAFCNEFPQINRTKALSDLQAYLQEMGAMANRDGQLTYLNAYKDTLNGPLTLYMSPDAEHDLPEIPGVATHSIREAELVWEKDYHFDWEVADFKALINEQVYPQLEEGDSVRIEARLSEPASVRKALEQELSLKLQAKGAQAEVHVWNAYKQGLSWLDEYIMPQLKESAVDAIEIAFRPFLKPEETEWKDEDGTVPTYGNKGQGDAEGWYDQPIRFLQELYPVDDLLAEGLSLDRPQICFVLLEDEGDATYRIKAFQADKVILEDSFSVSYSERPFLSTYPEMGLVHPNTGEVKVWVNGELLLAERIATDVERLWDAYQEDVLPKVGAYIHDKLPFDVDDQPLFAQLRMDIYLSEPNRHLPSREDMVSSLNALHQDLYFVGLDYFNNLGIDLLGQGLDAPGLILPVIHQAEGPGRMEVSLLREPVSQPQLVSPERIITGPALDIVKCHLTAIYQDTDGLVLKWKTNIASELLASFVELFNTQQLTLSRWELPVDRLVFTNGQATYTIQMPVYINEPIKFLDIDTIDIPQTEVIGYRMYMDLIEQFSRVPELRVRHVGTSYQGRYIYAIEFNHGFEGYVSRTKRLSRYPSEIINNRHHANEVSATNAAFQLVQDLVSNPERFKELQRLNLVIMPLENVDGAAIHYQLQQDNPTWKLHVARFNSVGKEFYYDYFKKDTIHTEALAFTKLYEEYLPDVVVDNHGVPSHEWEQPFSGYTSPAYRGFWLPRSLMYGYFWYIQSEPFQVNQVANKYLEDVIADAMAKDPEITAWNIEWRNRFEKYAHSWMPQLFPANYYKNMIHYWLGYDYDAHHRYPSIKYPWITSVAYTSEVSDETAQGDYLALCARTHVKHCHAVIAALLDANSYIERRQDISGTELDLAYIRQRPIHWL</sequence>